<dbReference type="PANTHER" id="PTHR11017:SF570">
    <property type="entry name" value="DISEASE RESISTANCE PROTEIN (TIR-NBS CLASS)-RELATED"/>
    <property type="match status" value="1"/>
</dbReference>
<dbReference type="OrthoDB" id="1779146at2759"/>
<dbReference type="InterPro" id="IPR044974">
    <property type="entry name" value="Disease_R_plants"/>
</dbReference>
<dbReference type="GO" id="GO:0006952">
    <property type="term" value="P:defense response"/>
    <property type="evidence" value="ECO:0007669"/>
    <property type="project" value="InterPro"/>
</dbReference>
<dbReference type="Proteomes" id="UP000737018">
    <property type="component" value="Unassembled WGS sequence"/>
</dbReference>
<comment type="caution">
    <text evidence="1">The sequence shown here is derived from an EMBL/GenBank/DDBJ whole genome shotgun (WGS) entry which is preliminary data.</text>
</comment>
<organism evidence="1 2">
    <name type="scientific">Castanea mollissima</name>
    <name type="common">Chinese chestnut</name>
    <dbReference type="NCBI Taxonomy" id="60419"/>
    <lineage>
        <taxon>Eukaryota</taxon>
        <taxon>Viridiplantae</taxon>
        <taxon>Streptophyta</taxon>
        <taxon>Embryophyta</taxon>
        <taxon>Tracheophyta</taxon>
        <taxon>Spermatophyta</taxon>
        <taxon>Magnoliopsida</taxon>
        <taxon>eudicotyledons</taxon>
        <taxon>Gunneridae</taxon>
        <taxon>Pentapetalae</taxon>
        <taxon>rosids</taxon>
        <taxon>fabids</taxon>
        <taxon>Fagales</taxon>
        <taxon>Fagaceae</taxon>
        <taxon>Castanea</taxon>
    </lineage>
</organism>
<name>A0A8J4QBI8_9ROSI</name>
<evidence type="ECO:0000313" key="1">
    <source>
        <dbReference type="EMBL" id="KAF3946142.1"/>
    </source>
</evidence>
<keyword evidence="2" id="KW-1185">Reference proteome</keyword>
<sequence length="308" mass="34439">MGREIVRQESPNILETRSRLWYYKDAREVLTGSKGSDKIRELKYLPNGLKILEWHKYPFPLPSNYFPQQLVVLKMPHSCIRLEKLFKQGRQYNNLRSINLGRITLRLQLKSSNYFKTSSSDDPKITWWGVHVDCICCGSSSVPDDIDHHSFPSDVGLQIARICDNTEPPPLPAIFSTPYGSDFDHGVSNTGGVSGLLIDPNFESSFHDDVHDLDSSSIAYPFARIGYLDSNASIDGFSPLVLDDIEHHSLPSDVRPVDTTNGSELSLGRQDLGFSDGFDQGSSSVAHAFDNNNSDFNLFPPSKKARTS</sequence>
<dbReference type="AlphaFoldDB" id="A0A8J4QBI8"/>
<accession>A0A8J4QBI8</accession>
<reference evidence="1" key="1">
    <citation type="submission" date="2020-03" db="EMBL/GenBank/DDBJ databases">
        <title>Castanea mollissima Vanexum genome sequencing.</title>
        <authorList>
            <person name="Staton M."/>
        </authorList>
    </citation>
    <scope>NUCLEOTIDE SEQUENCE</scope>
    <source>
        <tissue evidence="1">Leaf</tissue>
    </source>
</reference>
<dbReference type="EMBL" id="JRKL02009927">
    <property type="protein sequence ID" value="KAF3946142.1"/>
    <property type="molecule type" value="Genomic_DNA"/>
</dbReference>
<evidence type="ECO:0000313" key="2">
    <source>
        <dbReference type="Proteomes" id="UP000737018"/>
    </source>
</evidence>
<proteinExistence type="predicted"/>
<gene>
    <name evidence="1" type="ORF">CMV_027557</name>
</gene>
<protein>
    <submittedName>
        <fullName evidence="1">Uncharacterized protein</fullName>
    </submittedName>
</protein>
<dbReference type="PANTHER" id="PTHR11017">
    <property type="entry name" value="LEUCINE-RICH REPEAT-CONTAINING PROTEIN"/>
    <property type="match status" value="1"/>
</dbReference>